<sequence length="301" mass="33667">MGAFFSSGIQLDIKDADIGILPTFSNTIECVTDLFQKYKGRIVIITGAGISSHQLPTFRSNNNSGLWEAFSPPILAKDNFYENPKPSWKLLSNVRNLQVSKILHPSLAHFIIHYLIRRGYVHSVITQNIDGLHNFKEDYEENRIIELHGAVSDYGICEHCPINPATGEKPKRHVDNLSILQTGECPVCPVCGHILKPPVAFFGDKIEPTKRERATESLMMYCDVLVLIGTHCTVDPVLSMASESKRNGSIIVEINPTPTPADGLVNVQLQKSADDIFLEIGKKLMPDIDFEHLNLEKWNHI</sequence>
<reference evidence="5 6" key="1">
    <citation type="submission" date="2024-04" db="EMBL/GenBank/DDBJ databases">
        <title>Tritrichomonas musculus Genome.</title>
        <authorList>
            <person name="Alves-Ferreira E."/>
            <person name="Grigg M."/>
            <person name="Lorenzi H."/>
            <person name="Galac M."/>
        </authorList>
    </citation>
    <scope>NUCLEOTIDE SEQUENCE [LARGE SCALE GENOMIC DNA]</scope>
    <source>
        <strain evidence="5 6">EAF2021</strain>
    </source>
</reference>
<dbReference type="InterPro" id="IPR050134">
    <property type="entry name" value="NAD-dep_sirtuin_deacylases"/>
</dbReference>
<keyword evidence="2" id="KW-0520">NAD</keyword>
<evidence type="ECO:0000256" key="3">
    <source>
        <dbReference type="PROSITE-ProRule" id="PRU00236"/>
    </source>
</evidence>
<evidence type="ECO:0000259" key="4">
    <source>
        <dbReference type="PROSITE" id="PS50305"/>
    </source>
</evidence>
<evidence type="ECO:0000256" key="1">
    <source>
        <dbReference type="ARBA" id="ARBA00022679"/>
    </source>
</evidence>
<proteinExistence type="predicted"/>
<dbReference type="InterPro" id="IPR029035">
    <property type="entry name" value="DHS-like_NAD/FAD-binding_dom"/>
</dbReference>
<dbReference type="Proteomes" id="UP001470230">
    <property type="component" value="Unassembled WGS sequence"/>
</dbReference>
<dbReference type="Gene3D" id="3.30.1600.10">
    <property type="entry name" value="SIR2/SIRT2 'Small Domain"/>
    <property type="match status" value="1"/>
</dbReference>
<feature type="domain" description="Deacetylase sirtuin-type" evidence="4">
    <location>
        <begin position="21"/>
        <end position="291"/>
    </location>
</feature>
<accession>A0ABR2L7P5</accession>
<name>A0ABR2L7P5_9EUKA</name>
<evidence type="ECO:0000256" key="2">
    <source>
        <dbReference type="ARBA" id="ARBA00023027"/>
    </source>
</evidence>
<evidence type="ECO:0000313" key="5">
    <source>
        <dbReference type="EMBL" id="KAK8899385.1"/>
    </source>
</evidence>
<dbReference type="PANTHER" id="PTHR11085:SF10">
    <property type="entry name" value="NAD-DEPENDENT PROTEIN DEACYLASE SIRTUIN-5, MITOCHONDRIAL-RELATED"/>
    <property type="match status" value="1"/>
</dbReference>
<keyword evidence="1" id="KW-0808">Transferase</keyword>
<dbReference type="InterPro" id="IPR026591">
    <property type="entry name" value="Sirtuin_cat_small_dom_sf"/>
</dbReference>
<dbReference type="Gene3D" id="3.40.50.1220">
    <property type="entry name" value="TPP-binding domain"/>
    <property type="match status" value="1"/>
</dbReference>
<dbReference type="EMBL" id="JAPFFF010000001">
    <property type="protein sequence ID" value="KAK8899385.1"/>
    <property type="molecule type" value="Genomic_DNA"/>
</dbReference>
<evidence type="ECO:0000313" key="6">
    <source>
        <dbReference type="Proteomes" id="UP001470230"/>
    </source>
</evidence>
<dbReference type="PANTHER" id="PTHR11085">
    <property type="entry name" value="NAD-DEPENDENT PROTEIN DEACYLASE SIRTUIN-5, MITOCHONDRIAL-RELATED"/>
    <property type="match status" value="1"/>
</dbReference>
<comment type="caution">
    <text evidence="3">Lacks conserved residue(s) required for the propagation of feature annotation.</text>
</comment>
<comment type="caution">
    <text evidence="5">The sequence shown here is derived from an EMBL/GenBank/DDBJ whole genome shotgun (WGS) entry which is preliminary data.</text>
</comment>
<dbReference type="Pfam" id="PF02146">
    <property type="entry name" value="SIR2"/>
    <property type="match status" value="1"/>
</dbReference>
<dbReference type="InterPro" id="IPR026590">
    <property type="entry name" value="Ssirtuin_cat_dom"/>
</dbReference>
<protein>
    <recommendedName>
        <fullName evidence="4">Deacetylase sirtuin-type domain-containing protein</fullName>
    </recommendedName>
</protein>
<dbReference type="PROSITE" id="PS50305">
    <property type="entry name" value="SIRTUIN"/>
    <property type="match status" value="1"/>
</dbReference>
<organism evidence="5 6">
    <name type="scientific">Tritrichomonas musculus</name>
    <dbReference type="NCBI Taxonomy" id="1915356"/>
    <lineage>
        <taxon>Eukaryota</taxon>
        <taxon>Metamonada</taxon>
        <taxon>Parabasalia</taxon>
        <taxon>Tritrichomonadida</taxon>
        <taxon>Tritrichomonadidae</taxon>
        <taxon>Tritrichomonas</taxon>
    </lineage>
</organism>
<keyword evidence="6" id="KW-1185">Reference proteome</keyword>
<dbReference type="InterPro" id="IPR003000">
    <property type="entry name" value="Sirtuin"/>
</dbReference>
<dbReference type="SUPFAM" id="SSF52467">
    <property type="entry name" value="DHS-like NAD/FAD-binding domain"/>
    <property type="match status" value="1"/>
</dbReference>
<gene>
    <name evidence="5" type="ORF">M9Y10_001700</name>
</gene>